<dbReference type="KEGG" id="bgt:106075177"/>
<accession>A0A2C9L1F5</accession>
<feature type="region of interest" description="Disordered" evidence="1">
    <location>
        <begin position="27"/>
        <end position="68"/>
    </location>
</feature>
<dbReference type="Proteomes" id="UP000076420">
    <property type="component" value="Unassembled WGS sequence"/>
</dbReference>
<dbReference type="VEuPathDB" id="VectorBase:BGLB025975"/>
<organism evidence="2 3">
    <name type="scientific">Biomphalaria glabrata</name>
    <name type="common">Bloodfluke planorb</name>
    <name type="synonym">Freshwater snail</name>
    <dbReference type="NCBI Taxonomy" id="6526"/>
    <lineage>
        <taxon>Eukaryota</taxon>
        <taxon>Metazoa</taxon>
        <taxon>Spiralia</taxon>
        <taxon>Lophotrochozoa</taxon>
        <taxon>Mollusca</taxon>
        <taxon>Gastropoda</taxon>
        <taxon>Heterobranchia</taxon>
        <taxon>Euthyneura</taxon>
        <taxon>Panpulmonata</taxon>
        <taxon>Hygrophila</taxon>
        <taxon>Lymnaeoidea</taxon>
        <taxon>Planorbidae</taxon>
        <taxon>Biomphalaria</taxon>
    </lineage>
</organism>
<evidence type="ECO:0000313" key="2">
    <source>
        <dbReference type="EnsemblMetazoa" id="BGLB025975-PA"/>
    </source>
</evidence>
<proteinExistence type="predicted"/>
<evidence type="ECO:0000256" key="1">
    <source>
        <dbReference type="SAM" id="MobiDB-lite"/>
    </source>
</evidence>
<reference evidence="2" key="1">
    <citation type="submission" date="2020-05" db="UniProtKB">
        <authorList>
            <consortium name="EnsemblMetazoa"/>
        </authorList>
    </citation>
    <scope>IDENTIFICATION</scope>
    <source>
        <strain evidence="2">BB02</strain>
    </source>
</reference>
<sequence length="213" mass="25465">MAERLTQLIATGKEMGLSGTALQEWVKEREDREREEHVKEREERAKEREVVERAKEREAVERAKEAEARTKEKEADVEIHKLRVRELELRETKGEIKEHIKPIWKPKLPPFNENVDQIDAYLARFEVHAQATEIPKTQWGSHLYTLLQGKALQACINFSKKDLEEDDKVKEVLMKRYNLTDDGYREKFHKAKPERNQPFHEFVEDITRYLMRW</sequence>
<dbReference type="VEuPathDB" id="VectorBase:BGLAX_043563"/>
<gene>
    <name evidence="2" type="primary">106075177</name>
</gene>
<dbReference type="EnsemblMetazoa" id="BGLB025975-RA">
    <property type="protein sequence ID" value="BGLB025975-PA"/>
    <property type="gene ID" value="BGLB025975"/>
</dbReference>
<evidence type="ECO:0000313" key="3">
    <source>
        <dbReference type="Proteomes" id="UP000076420"/>
    </source>
</evidence>
<dbReference type="PANTHER" id="PTHR46888:SF1">
    <property type="entry name" value="RIBONUCLEASE H"/>
    <property type="match status" value="1"/>
</dbReference>
<dbReference type="PANTHER" id="PTHR46888">
    <property type="entry name" value="ZINC KNUCKLE DOMAINCONTAINING PROTEIN-RELATED"/>
    <property type="match status" value="1"/>
</dbReference>
<name>A0A2C9L1F5_BIOGL</name>
<dbReference type="STRING" id="6526.A0A2C9L1F5"/>
<protein>
    <submittedName>
        <fullName evidence="2">Uncharacterized protein</fullName>
    </submittedName>
</protein>
<dbReference type="AlphaFoldDB" id="A0A2C9L1F5"/>